<dbReference type="EMBL" id="MF101467">
    <property type="protein sequence ID" value="ARW69801.1"/>
    <property type="molecule type" value="Genomic_DNA"/>
</dbReference>
<evidence type="ECO:0000256" key="4">
    <source>
        <dbReference type="HAMAP-Rule" id="MF_01366"/>
    </source>
</evidence>
<dbReference type="GO" id="GO:0009507">
    <property type="term" value="C:chloroplast"/>
    <property type="evidence" value="ECO:0007669"/>
    <property type="project" value="UniProtKB-SubCell"/>
</dbReference>
<dbReference type="InterPro" id="IPR005822">
    <property type="entry name" value="Ribosomal_uL13"/>
</dbReference>
<comment type="subunit">
    <text evidence="4">Part of the 50S ribosomal subunit.</text>
</comment>
<dbReference type="InterPro" id="IPR023563">
    <property type="entry name" value="Ribosomal_uL13_CS"/>
</dbReference>
<evidence type="ECO:0000313" key="6">
    <source>
        <dbReference type="EMBL" id="ARW69801.1"/>
    </source>
</evidence>
<dbReference type="PANTHER" id="PTHR11545">
    <property type="entry name" value="RIBOSOMAL PROTEIN L13"/>
    <property type="match status" value="1"/>
</dbReference>
<proteinExistence type="inferred from homology"/>
<name>A0A1Z1MVB2_9FLOR</name>
<dbReference type="InterPro" id="IPR005823">
    <property type="entry name" value="Ribosomal_uL13_bac-type"/>
</dbReference>
<geneLocation type="chloroplast" evidence="6"/>
<keyword evidence="6" id="KW-0150">Chloroplast</keyword>
<protein>
    <recommendedName>
        <fullName evidence="4">Large ribosomal subunit protein uL13c</fullName>
    </recommendedName>
</protein>
<dbReference type="SUPFAM" id="SSF52161">
    <property type="entry name" value="Ribosomal protein L13"/>
    <property type="match status" value="1"/>
</dbReference>
<dbReference type="Gene3D" id="3.90.1180.10">
    <property type="entry name" value="Ribosomal protein L13"/>
    <property type="match status" value="1"/>
</dbReference>
<dbReference type="PIRSF" id="PIRSF002181">
    <property type="entry name" value="Ribosomal_L13"/>
    <property type="match status" value="1"/>
</dbReference>
<dbReference type="GO" id="GO:0006412">
    <property type="term" value="P:translation"/>
    <property type="evidence" value="ECO:0007669"/>
    <property type="project" value="UniProtKB-UniRule"/>
</dbReference>
<dbReference type="InterPro" id="IPR036899">
    <property type="entry name" value="Ribosomal_uL13_sf"/>
</dbReference>
<accession>A0A1Z1MVB2</accession>
<dbReference type="PROSITE" id="PS00783">
    <property type="entry name" value="RIBOSOMAL_L13"/>
    <property type="match status" value="1"/>
</dbReference>
<dbReference type="NCBIfam" id="TIGR01066">
    <property type="entry name" value="rplM_bact"/>
    <property type="match status" value="1"/>
</dbReference>
<keyword evidence="6" id="KW-0934">Plastid</keyword>
<evidence type="ECO:0000256" key="2">
    <source>
        <dbReference type="ARBA" id="ARBA00022980"/>
    </source>
</evidence>
<dbReference type="PANTHER" id="PTHR11545:SF2">
    <property type="entry name" value="LARGE RIBOSOMAL SUBUNIT PROTEIN UL13M"/>
    <property type="match status" value="1"/>
</dbReference>
<comment type="similarity">
    <text evidence="1 4 5">Belongs to the universal ribosomal protein uL13 family.</text>
</comment>
<keyword evidence="2 4" id="KW-0689">Ribosomal protein</keyword>
<sequence length="143" mass="16541">MDINKTLVKKTKKSAEWYIINAKNYKLGRLTSKIAYILKNKNSTDYLPYQGSNSRIIIINSKDIKVTGKKEQQKLYKRHSGKPGGLKIETFSKLQKRLPNKIIEYSLKGMLPKNALGRAVFKQVRIYQDQEHPHKAQNPIKIT</sequence>
<dbReference type="HAMAP" id="MF_01366">
    <property type="entry name" value="Ribosomal_uL13"/>
    <property type="match status" value="1"/>
</dbReference>
<keyword evidence="3 4" id="KW-0687">Ribonucleoprotein</keyword>
<dbReference type="GO" id="GO:0017148">
    <property type="term" value="P:negative regulation of translation"/>
    <property type="evidence" value="ECO:0007669"/>
    <property type="project" value="TreeGrafter"/>
</dbReference>
<dbReference type="GO" id="GO:0003735">
    <property type="term" value="F:structural constituent of ribosome"/>
    <property type="evidence" value="ECO:0007669"/>
    <property type="project" value="InterPro"/>
</dbReference>
<comment type="subcellular location">
    <subcellularLocation>
        <location evidence="4">Plastid</location>
        <location evidence="4">Chloroplast</location>
    </subcellularLocation>
</comment>
<gene>
    <name evidence="4 6" type="primary">rpl13</name>
</gene>
<evidence type="ECO:0000256" key="1">
    <source>
        <dbReference type="ARBA" id="ARBA00006227"/>
    </source>
</evidence>
<evidence type="ECO:0000256" key="3">
    <source>
        <dbReference type="ARBA" id="ARBA00023274"/>
    </source>
</evidence>
<dbReference type="GO" id="GO:0022625">
    <property type="term" value="C:cytosolic large ribosomal subunit"/>
    <property type="evidence" value="ECO:0007669"/>
    <property type="project" value="TreeGrafter"/>
</dbReference>
<organism evidence="6">
    <name type="scientific">Tolypiocladia glomerulata</name>
    <dbReference type="NCBI Taxonomy" id="860646"/>
    <lineage>
        <taxon>Eukaryota</taxon>
        <taxon>Rhodophyta</taxon>
        <taxon>Florideophyceae</taxon>
        <taxon>Rhodymeniophycidae</taxon>
        <taxon>Ceramiales</taxon>
        <taxon>Rhodomelaceae</taxon>
        <taxon>Polysiphonioideae</taxon>
        <taxon>Tolypiocladia</taxon>
    </lineage>
</organism>
<dbReference type="RefSeq" id="YP_009399982.1">
    <property type="nucleotide sequence ID" value="NC_035299.1"/>
</dbReference>
<dbReference type="GO" id="GO:0003729">
    <property type="term" value="F:mRNA binding"/>
    <property type="evidence" value="ECO:0007669"/>
    <property type="project" value="TreeGrafter"/>
</dbReference>
<dbReference type="CDD" id="cd00392">
    <property type="entry name" value="Ribosomal_L13"/>
    <property type="match status" value="1"/>
</dbReference>
<dbReference type="Pfam" id="PF00572">
    <property type="entry name" value="Ribosomal_L13"/>
    <property type="match status" value="1"/>
</dbReference>
<evidence type="ECO:0000256" key="5">
    <source>
        <dbReference type="RuleBase" id="RU003877"/>
    </source>
</evidence>
<reference evidence="6" key="1">
    <citation type="journal article" date="2017" name="J. Phycol.">
        <title>Analysis of chloroplast genomes and a supermatrix inform reclassification of the Rhodomelaceae (Rhodophyta).</title>
        <authorList>
            <person name="Diaz-Tapia P."/>
            <person name="Maggs C.A."/>
            <person name="West J.A."/>
            <person name="Verbruggen H."/>
        </authorList>
    </citation>
    <scope>NUCLEOTIDE SEQUENCE</scope>
    <source>
        <strain evidence="6">PD1825</strain>
    </source>
</reference>
<dbReference type="GeneID" id="33362528"/>
<dbReference type="AlphaFoldDB" id="A0A1Z1MVB2"/>